<evidence type="ECO:0000313" key="2">
    <source>
        <dbReference type="EMBL" id="KAG7044734.1"/>
    </source>
</evidence>
<reference evidence="2" key="1">
    <citation type="submission" date="2021-05" db="EMBL/GenBank/DDBJ databases">
        <title>Comparative genomics of three Colletotrichum scovillei strains and genetic complementation revealed genes involved fungal growth and virulence on chili pepper.</title>
        <authorList>
            <person name="Hsieh D.-K."/>
            <person name="Chuang S.-C."/>
            <person name="Chen C.-Y."/>
            <person name="Chao Y.-T."/>
            <person name="Lu M.-Y.J."/>
            <person name="Lee M.-H."/>
            <person name="Shih M.-C."/>
        </authorList>
    </citation>
    <scope>NUCLEOTIDE SEQUENCE</scope>
    <source>
        <strain evidence="2">Coll-153</strain>
    </source>
</reference>
<name>A0A9P7QWH4_9PEZI</name>
<gene>
    <name evidence="2" type="ORF">JMJ77_004196</name>
</gene>
<sequence length="50" mass="5676">MGVPHVMRMRMLDPDKPKRRGLASSHAEREQTRESQTSLLTACWCGLSYG</sequence>
<evidence type="ECO:0000313" key="3">
    <source>
        <dbReference type="Proteomes" id="UP000699042"/>
    </source>
</evidence>
<proteinExistence type="predicted"/>
<dbReference type="AlphaFoldDB" id="A0A9P7QWH4"/>
<protein>
    <submittedName>
        <fullName evidence="2">Uncharacterized protein</fullName>
    </submittedName>
</protein>
<keyword evidence="3" id="KW-1185">Reference proteome</keyword>
<comment type="caution">
    <text evidence="2">The sequence shown here is derived from an EMBL/GenBank/DDBJ whole genome shotgun (WGS) entry which is preliminary data.</text>
</comment>
<organism evidence="2 3">
    <name type="scientific">Colletotrichum scovillei</name>
    <dbReference type="NCBI Taxonomy" id="1209932"/>
    <lineage>
        <taxon>Eukaryota</taxon>
        <taxon>Fungi</taxon>
        <taxon>Dikarya</taxon>
        <taxon>Ascomycota</taxon>
        <taxon>Pezizomycotina</taxon>
        <taxon>Sordariomycetes</taxon>
        <taxon>Hypocreomycetidae</taxon>
        <taxon>Glomerellales</taxon>
        <taxon>Glomerellaceae</taxon>
        <taxon>Colletotrichum</taxon>
        <taxon>Colletotrichum acutatum species complex</taxon>
    </lineage>
</organism>
<feature type="region of interest" description="Disordered" evidence="1">
    <location>
        <begin position="1"/>
        <end position="37"/>
    </location>
</feature>
<accession>A0A9P7QWH4</accession>
<dbReference type="Proteomes" id="UP000699042">
    <property type="component" value="Unassembled WGS sequence"/>
</dbReference>
<evidence type="ECO:0000256" key="1">
    <source>
        <dbReference type="SAM" id="MobiDB-lite"/>
    </source>
</evidence>
<dbReference type="EMBL" id="JAESDN010000010">
    <property type="protein sequence ID" value="KAG7044734.1"/>
    <property type="molecule type" value="Genomic_DNA"/>
</dbReference>